<dbReference type="Pfam" id="PF09924">
    <property type="entry name" value="LPG_synthase_C"/>
    <property type="match status" value="1"/>
</dbReference>
<name>A0AAU8AA23_9FIRM</name>
<accession>A0AAU8AA23</accession>
<sequence>MLNFKPLELEDKPIFDGIVLPQNFRHSEASFSNMYTWQEAWDIRMATEGNGLYIWMDSDVYKPFMLPPYLKDPNESIEPYMRRCEEYMADKGGVFYIKCATPRMVEKIRLDCGDRYDFVYDEYNSEYVYNAKDLIELSGKKYHSKRNHINAFLRTYQSEFAPYEDQYRDECLRLQEEWASDKDADPREAEEELLSITKALDHWRELNFRGCVVKIGGEIAAFSFGEQICPDTAIIHIEKARADYNGLFTYINNAFAANMWRHCTYINRAEDMGVPGIRKAKQSYHPAFMLEKYDVILSGETA</sequence>
<feature type="domain" description="Phosphatidylglycerol lysyltransferase C-terminal" evidence="1">
    <location>
        <begin position="25"/>
        <end position="294"/>
    </location>
</feature>
<evidence type="ECO:0000259" key="1">
    <source>
        <dbReference type="Pfam" id="PF09924"/>
    </source>
</evidence>
<reference evidence="2" key="1">
    <citation type="submission" date="2023-02" db="EMBL/GenBank/DDBJ databases">
        <title>Gut commensal Christensenella minuta modulates host metabolism via a new class of secondary bile acids.</title>
        <authorList>
            <person name="Liu C."/>
        </authorList>
    </citation>
    <scope>NUCLEOTIDE SEQUENCE</scope>
    <source>
        <strain evidence="2">CA70</strain>
    </source>
</reference>
<dbReference type="PANTHER" id="PTHR41373:SF1">
    <property type="entry name" value="PHOSPHATIDYLGLYCEROL LYSYLTRANSFERASE C-TERMINAL DOMAIN-CONTAINING PROTEIN"/>
    <property type="match status" value="1"/>
</dbReference>
<dbReference type="AlphaFoldDB" id="A0AAU8AA23"/>
<gene>
    <name evidence="2" type="ORF">PUP29_01290</name>
</gene>
<evidence type="ECO:0000313" key="2">
    <source>
        <dbReference type="EMBL" id="XCC62592.1"/>
    </source>
</evidence>
<dbReference type="PIRSF" id="PIRSF018688">
    <property type="entry name" value="UCP018688"/>
    <property type="match status" value="1"/>
</dbReference>
<protein>
    <submittedName>
        <fullName evidence="2">Phosphatidylglycerol lysyltransferase domain-containing protein</fullName>
    </submittedName>
</protein>
<dbReference type="InterPro" id="IPR024320">
    <property type="entry name" value="LPG_synthase_C"/>
</dbReference>
<organism evidence="2">
    <name type="scientific">Christensenella massiliensis</name>
    <dbReference type="NCBI Taxonomy" id="1805714"/>
    <lineage>
        <taxon>Bacteria</taxon>
        <taxon>Bacillati</taxon>
        <taxon>Bacillota</taxon>
        <taxon>Clostridia</taxon>
        <taxon>Christensenellales</taxon>
        <taxon>Christensenellaceae</taxon>
        <taxon>Christensenella</taxon>
    </lineage>
</organism>
<dbReference type="EMBL" id="CP117826">
    <property type="protein sequence ID" value="XCC62592.1"/>
    <property type="molecule type" value="Genomic_DNA"/>
</dbReference>
<dbReference type="InterPro" id="IPR016181">
    <property type="entry name" value="Acyl_CoA_acyltransferase"/>
</dbReference>
<dbReference type="Gene3D" id="3.40.630.30">
    <property type="match status" value="1"/>
</dbReference>
<proteinExistence type="predicted"/>
<dbReference type="InterPro" id="IPR016732">
    <property type="entry name" value="UCP018688"/>
</dbReference>
<dbReference type="RefSeq" id="WP_079547613.1">
    <property type="nucleotide sequence ID" value="NZ_CP117826.1"/>
</dbReference>
<dbReference type="PANTHER" id="PTHR41373">
    <property type="entry name" value="DUF2156 DOMAIN-CONTAINING PROTEIN"/>
    <property type="match status" value="1"/>
</dbReference>
<dbReference type="SUPFAM" id="SSF55729">
    <property type="entry name" value="Acyl-CoA N-acyltransferases (Nat)"/>
    <property type="match status" value="2"/>
</dbReference>